<evidence type="ECO:0000256" key="1">
    <source>
        <dbReference type="SAM" id="MobiDB-lite"/>
    </source>
</evidence>
<feature type="chain" id="PRO_5036480349" evidence="2">
    <location>
        <begin position="17"/>
        <end position="438"/>
    </location>
</feature>
<name>A0A8W8NMI6_MAGGI</name>
<feature type="signal peptide" evidence="2">
    <location>
        <begin position="1"/>
        <end position="16"/>
    </location>
</feature>
<reference evidence="3" key="1">
    <citation type="submission" date="2022-08" db="UniProtKB">
        <authorList>
            <consortium name="EnsemblMetazoa"/>
        </authorList>
    </citation>
    <scope>IDENTIFICATION</scope>
    <source>
        <strain evidence="3">05x7-T-G4-1.051#20</strain>
    </source>
</reference>
<dbReference type="SUPFAM" id="SSF57302">
    <property type="entry name" value="Snake toxin-like"/>
    <property type="match status" value="1"/>
</dbReference>
<organism evidence="3 4">
    <name type="scientific">Magallana gigas</name>
    <name type="common">Pacific oyster</name>
    <name type="synonym">Crassostrea gigas</name>
    <dbReference type="NCBI Taxonomy" id="29159"/>
    <lineage>
        <taxon>Eukaryota</taxon>
        <taxon>Metazoa</taxon>
        <taxon>Spiralia</taxon>
        <taxon>Lophotrochozoa</taxon>
        <taxon>Mollusca</taxon>
        <taxon>Bivalvia</taxon>
        <taxon>Autobranchia</taxon>
        <taxon>Pteriomorphia</taxon>
        <taxon>Ostreida</taxon>
        <taxon>Ostreoidea</taxon>
        <taxon>Ostreidae</taxon>
        <taxon>Magallana</taxon>
    </lineage>
</organism>
<protein>
    <submittedName>
        <fullName evidence="3">Uncharacterized protein</fullName>
    </submittedName>
</protein>
<feature type="region of interest" description="Disordered" evidence="1">
    <location>
        <begin position="83"/>
        <end position="109"/>
    </location>
</feature>
<evidence type="ECO:0000313" key="3">
    <source>
        <dbReference type="EnsemblMetazoa" id="G6491.1:cds"/>
    </source>
</evidence>
<keyword evidence="2" id="KW-0732">Signal</keyword>
<dbReference type="Proteomes" id="UP000005408">
    <property type="component" value="Unassembled WGS sequence"/>
</dbReference>
<keyword evidence="4" id="KW-1185">Reference proteome</keyword>
<proteinExistence type="predicted"/>
<dbReference type="AlphaFoldDB" id="A0A8W8NMI6"/>
<evidence type="ECO:0000313" key="4">
    <source>
        <dbReference type="Proteomes" id="UP000005408"/>
    </source>
</evidence>
<sequence length="438" mass="48217">MKYSCFILVLFAGCHSDSDCHSHHCGTGRTTYCHYGQCHCKDSECNTDSECQHHRCSGKEAPYCSSGICHCIATTTSFARSTTTPVQQTTTPATTTQTTNLRTTTPEPTTVTPLSSTTCLYHSDCNRHVCQAGHHPYCKFGQHSSECQCTVCTDDSHCSCPVRQVGKCHFNLSLLKYSCTCEHPAEPTTVTPLSSTTCLYHSDCNRHVCQAGHHPYCKFGQHSSECQCTVCTDDSHCSCPVGQIGKCHFDLFLLKYSCTCEHPAESTVTTLPLTTTHTTTTTITVQPSSQHQPVVSSTTFDPTNLVQPSAAQLETNTTRQTTLASTLMRCHVCGDNDNGISCDLRSIYTGNLQQCGPGEDFCMTDLIHDGQAYPKIYKRCVTEEECRNKWLHQTSHLEPCTNYGNVLLEGSFSCHFCCTSDGCNSKQIPNNSTLYIKV</sequence>
<evidence type="ECO:0000256" key="2">
    <source>
        <dbReference type="SAM" id="SignalP"/>
    </source>
</evidence>
<dbReference type="InterPro" id="IPR045860">
    <property type="entry name" value="Snake_toxin-like_sf"/>
</dbReference>
<dbReference type="EnsemblMetazoa" id="G6491.1">
    <property type="protein sequence ID" value="G6491.1:cds"/>
    <property type="gene ID" value="G6491"/>
</dbReference>
<accession>A0A8W8NMI6</accession>